<name>A0A8T2CQP0_ARASU</name>
<accession>A0A8T2CQP0</accession>
<sequence>MIQFKQKVLPQAQLLRWASWFSQWKFDVKHIKGNDNFLPDFLSRTQRQISAIVPMILTLSPENPTENTLRNMIASMPQGLQEKMLDNVLIYRGIETLHGFLKLYIYRYGLDQGPLLGLPYHPVYPFLTTINLNPVHYGRFPIEAYLVLWYLVDLYTIGVLVHKKELLQYLAKCILTRRKNHYKILYKWLTLFNNVTWWQEQIRAQQELFILVTFKITTVQNQEENGVTIKKLYEAHVQTSYNNDVLSQSDFHQRAETIAALNGLDVSDLDIKLFCPHTSH</sequence>
<keyword evidence="2" id="KW-1185">Reference proteome</keyword>
<gene>
    <name evidence="1" type="ORF">ISN44_As06g033880</name>
</gene>
<evidence type="ECO:0000313" key="2">
    <source>
        <dbReference type="Proteomes" id="UP000694251"/>
    </source>
</evidence>
<reference evidence="1 2" key="1">
    <citation type="submission" date="2020-12" db="EMBL/GenBank/DDBJ databases">
        <title>Concerted genomic and epigenomic changes stabilize Arabidopsis allopolyploids.</title>
        <authorList>
            <person name="Chen Z."/>
        </authorList>
    </citation>
    <scope>NUCLEOTIDE SEQUENCE [LARGE SCALE GENOMIC DNA]</scope>
    <source>
        <strain evidence="1">As9502</strain>
        <tissue evidence="1">Leaf</tissue>
    </source>
</reference>
<dbReference type="EMBL" id="JAEFBJ010000006">
    <property type="protein sequence ID" value="KAG7599194.1"/>
    <property type="molecule type" value="Genomic_DNA"/>
</dbReference>
<dbReference type="Proteomes" id="UP000694251">
    <property type="component" value="Chromosome 6"/>
</dbReference>
<organism evidence="1 2">
    <name type="scientific">Arabidopsis suecica</name>
    <name type="common">Swedish thale-cress</name>
    <name type="synonym">Cardaminopsis suecica</name>
    <dbReference type="NCBI Taxonomy" id="45249"/>
    <lineage>
        <taxon>Eukaryota</taxon>
        <taxon>Viridiplantae</taxon>
        <taxon>Streptophyta</taxon>
        <taxon>Embryophyta</taxon>
        <taxon>Tracheophyta</taxon>
        <taxon>Spermatophyta</taxon>
        <taxon>Magnoliopsida</taxon>
        <taxon>eudicotyledons</taxon>
        <taxon>Gunneridae</taxon>
        <taxon>Pentapetalae</taxon>
        <taxon>rosids</taxon>
        <taxon>malvids</taxon>
        <taxon>Brassicales</taxon>
        <taxon>Brassicaceae</taxon>
        <taxon>Camelineae</taxon>
        <taxon>Arabidopsis</taxon>
    </lineage>
</organism>
<dbReference type="AlphaFoldDB" id="A0A8T2CQP0"/>
<dbReference type="OrthoDB" id="1749294at2759"/>
<protein>
    <submittedName>
        <fullName evidence="1">Uncharacterized protein</fullName>
    </submittedName>
</protein>
<comment type="caution">
    <text evidence="1">The sequence shown here is derived from an EMBL/GenBank/DDBJ whole genome shotgun (WGS) entry which is preliminary data.</text>
</comment>
<evidence type="ECO:0000313" key="1">
    <source>
        <dbReference type="EMBL" id="KAG7599194.1"/>
    </source>
</evidence>
<proteinExistence type="predicted"/>